<feature type="compositionally biased region" description="Polar residues" evidence="1">
    <location>
        <begin position="1"/>
        <end position="11"/>
    </location>
</feature>
<proteinExistence type="predicted"/>
<sequence>MTWQPNENSPSRLDPRDVEGTPPPGSGSGELVENGEADRSVQDGGPVVAADHPGRLTESASGAERDAAVRYPSDPDTPQQSGPIEDGALDATDEQKIDGILAQTRQDLEQGHGRSAHELLAQRFEQSRIPVSEERLAELAASLQQHEKH</sequence>
<name>A0A839E3B7_9MICO</name>
<organism evidence="2 3">
    <name type="scientific">Microcella alkalica</name>
    <dbReference type="NCBI Taxonomy" id="355930"/>
    <lineage>
        <taxon>Bacteria</taxon>
        <taxon>Bacillati</taxon>
        <taxon>Actinomycetota</taxon>
        <taxon>Actinomycetes</taxon>
        <taxon>Micrococcales</taxon>
        <taxon>Microbacteriaceae</taxon>
        <taxon>Microcella</taxon>
    </lineage>
</organism>
<reference evidence="2 3" key="1">
    <citation type="submission" date="2020-07" db="EMBL/GenBank/DDBJ databases">
        <title>Sequencing the genomes of 1000 actinobacteria strains.</title>
        <authorList>
            <person name="Klenk H.-P."/>
        </authorList>
    </citation>
    <scope>NUCLEOTIDE SEQUENCE [LARGE SCALE GENOMIC DNA]</scope>
    <source>
        <strain evidence="2 3">DSM 19663</strain>
    </source>
</reference>
<keyword evidence="3" id="KW-1185">Reference proteome</keyword>
<feature type="region of interest" description="Disordered" evidence="1">
    <location>
        <begin position="1"/>
        <end position="93"/>
    </location>
</feature>
<dbReference type="Proteomes" id="UP000585905">
    <property type="component" value="Unassembled WGS sequence"/>
</dbReference>
<comment type="caution">
    <text evidence="2">The sequence shown here is derived from an EMBL/GenBank/DDBJ whole genome shotgun (WGS) entry which is preliminary data.</text>
</comment>
<protein>
    <submittedName>
        <fullName evidence="2">Uncharacterized protein</fullName>
    </submittedName>
</protein>
<gene>
    <name evidence="2" type="ORF">FHX53_000415</name>
</gene>
<dbReference type="EMBL" id="JACGWX010000001">
    <property type="protein sequence ID" value="MBA8846851.1"/>
    <property type="molecule type" value="Genomic_DNA"/>
</dbReference>
<evidence type="ECO:0000313" key="2">
    <source>
        <dbReference type="EMBL" id="MBA8846851.1"/>
    </source>
</evidence>
<dbReference type="RefSeq" id="WP_182489696.1">
    <property type="nucleotide sequence ID" value="NZ_BAAAOV010000021.1"/>
</dbReference>
<evidence type="ECO:0000313" key="3">
    <source>
        <dbReference type="Proteomes" id="UP000585905"/>
    </source>
</evidence>
<accession>A0A839E3B7</accession>
<evidence type="ECO:0000256" key="1">
    <source>
        <dbReference type="SAM" id="MobiDB-lite"/>
    </source>
</evidence>
<dbReference type="AlphaFoldDB" id="A0A839E3B7"/>